<evidence type="ECO:0000256" key="7">
    <source>
        <dbReference type="SAM" id="Phobius"/>
    </source>
</evidence>
<dbReference type="InterPro" id="IPR025383">
    <property type="entry name" value="MrpA_C/MbhD"/>
</dbReference>
<feature type="region of interest" description="Disordered" evidence="6">
    <location>
        <begin position="76"/>
        <end position="100"/>
    </location>
</feature>
<keyword evidence="3 7" id="KW-0812">Transmembrane</keyword>
<gene>
    <name evidence="9" type="ORF">ADK38_40995</name>
</gene>
<evidence type="ECO:0000256" key="2">
    <source>
        <dbReference type="ARBA" id="ARBA00022475"/>
    </source>
</evidence>
<evidence type="ECO:0000256" key="6">
    <source>
        <dbReference type="SAM" id="MobiDB-lite"/>
    </source>
</evidence>
<evidence type="ECO:0000256" key="1">
    <source>
        <dbReference type="ARBA" id="ARBA00004651"/>
    </source>
</evidence>
<feature type="transmembrane region" description="Helical" evidence="7">
    <location>
        <begin position="53"/>
        <end position="72"/>
    </location>
</feature>
<protein>
    <recommendedName>
        <fullName evidence="8">MrpA C-terminal/MbhD domain-containing protein</fullName>
    </recommendedName>
</protein>
<keyword evidence="4 7" id="KW-1133">Transmembrane helix</keyword>
<feature type="transmembrane region" description="Helical" evidence="7">
    <location>
        <begin position="30"/>
        <end position="47"/>
    </location>
</feature>
<comment type="subcellular location">
    <subcellularLocation>
        <location evidence="1">Cell membrane</location>
        <topology evidence="1">Multi-pass membrane protein</topology>
    </subcellularLocation>
</comment>
<feature type="domain" description="MrpA C-terminal/MbhD" evidence="8">
    <location>
        <begin position="11"/>
        <end position="77"/>
    </location>
</feature>
<accession>A0ABR5IU36</accession>
<dbReference type="Proteomes" id="UP000037020">
    <property type="component" value="Unassembled WGS sequence"/>
</dbReference>
<comment type="caution">
    <text evidence="9">The sequence shown here is derived from an EMBL/GenBank/DDBJ whole genome shotgun (WGS) entry which is preliminary data.</text>
</comment>
<keyword evidence="5 7" id="KW-0472">Membrane</keyword>
<organism evidence="9 10">
    <name type="scientific">Streptomyces varsoviensis</name>
    <dbReference type="NCBI Taxonomy" id="67373"/>
    <lineage>
        <taxon>Bacteria</taxon>
        <taxon>Bacillati</taxon>
        <taxon>Actinomycetota</taxon>
        <taxon>Actinomycetes</taxon>
        <taxon>Kitasatosporales</taxon>
        <taxon>Streptomycetaceae</taxon>
        <taxon>Streptomyces</taxon>
    </lineage>
</organism>
<dbReference type="RefSeq" id="WP_030874733.1">
    <property type="nucleotide sequence ID" value="NZ_JBIRHZ010000007.1"/>
</dbReference>
<dbReference type="InterPro" id="IPR042106">
    <property type="entry name" value="Nuo/plastoQ_OxRdtase_6_NuoJ"/>
</dbReference>
<evidence type="ECO:0000256" key="5">
    <source>
        <dbReference type="ARBA" id="ARBA00023136"/>
    </source>
</evidence>
<reference evidence="9 10" key="1">
    <citation type="submission" date="2015-07" db="EMBL/GenBank/DDBJ databases">
        <authorList>
            <person name="Ju K.-S."/>
            <person name="Doroghazi J.R."/>
            <person name="Metcalf W.W."/>
        </authorList>
    </citation>
    <scope>NUCLEOTIDE SEQUENCE [LARGE SCALE GENOMIC DNA]</scope>
    <source>
        <strain evidence="9 10">NRRL B-3589</strain>
    </source>
</reference>
<feature type="transmembrane region" description="Helical" evidence="7">
    <location>
        <begin position="6"/>
        <end position="23"/>
    </location>
</feature>
<dbReference type="Pfam" id="PF13244">
    <property type="entry name" value="MbhD"/>
    <property type="match status" value="1"/>
</dbReference>
<dbReference type="EMBL" id="LGUT01003930">
    <property type="protein sequence ID" value="KOG69508.1"/>
    <property type="molecule type" value="Genomic_DNA"/>
</dbReference>
<evidence type="ECO:0000256" key="3">
    <source>
        <dbReference type="ARBA" id="ARBA00022692"/>
    </source>
</evidence>
<proteinExistence type="predicted"/>
<keyword evidence="2" id="KW-1003">Cell membrane</keyword>
<name>A0ABR5IU36_9ACTN</name>
<evidence type="ECO:0000313" key="9">
    <source>
        <dbReference type="EMBL" id="KOG69508.1"/>
    </source>
</evidence>
<evidence type="ECO:0000259" key="8">
    <source>
        <dbReference type="Pfam" id="PF13244"/>
    </source>
</evidence>
<sequence>MTDLPLLAGLALVVAAATATVLVRDPGRQAFPLALLGLALGVLFLLLQAPDVALSQLAVGCALTPLMVLLTVRKARRRARPRGRADAAPARLRHEEEDRE</sequence>
<keyword evidence="10" id="KW-1185">Reference proteome</keyword>
<evidence type="ECO:0000256" key="4">
    <source>
        <dbReference type="ARBA" id="ARBA00022989"/>
    </source>
</evidence>
<evidence type="ECO:0000313" key="10">
    <source>
        <dbReference type="Proteomes" id="UP000037020"/>
    </source>
</evidence>
<dbReference type="Gene3D" id="1.20.120.1200">
    <property type="entry name" value="NADH-ubiquinone/plastoquinone oxidoreductase chain 6, subunit NuoJ"/>
    <property type="match status" value="1"/>
</dbReference>